<dbReference type="CDD" id="cd06127">
    <property type="entry name" value="DEDDh"/>
    <property type="match status" value="1"/>
</dbReference>
<dbReference type="Gene3D" id="3.30.420.10">
    <property type="entry name" value="Ribonuclease H-like superfamily/Ribonuclease H"/>
    <property type="match status" value="1"/>
</dbReference>
<dbReference type="InterPro" id="IPR012337">
    <property type="entry name" value="RNaseH-like_sf"/>
</dbReference>
<comment type="caution">
    <text evidence="5">The sequence shown here is derived from an EMBL/GenBank/DDBJ whole genome shotgun (WGS) entry which is preliminary data.</text>
</comment>
<dbReference type="PANTHER" id="PTHR30231">
    <property type="entry name" value="DNA POLYMERASE III SUBUNIT EPSILON"/>
    <property type="match status" value="1"/>
</dbReference>
<dbReference type="Pfam" id="PF00929">
    <property type="entry name" value="RNase_T"/>
    <property type="match status" value="1"/>
</dbReference>
<dbReference type="AlphaFoldDB" id="A0A199VVJ0"/>
<evidence type="ECO:0000259" key="4">
    <source>
        <dbReference type="SMART" id="SM00479"/>
    </source>
</evidence>
<sequence length="306" mass="33238">MEVEKNSAPDSGATEIAFFDVETTVPSSRGSGYALLEFGAVLVCPRRLVEVGSYSTLIRPADPSAISAASVRCNGITPDVIANAPSFGDVADTVFAILHGKLSESEFFILSRRVWAGHNIIRFDCLRIREAFAEIGRPPPEPKGMIDTLPLLTQRFGRRAGDMKEASLPDILSVNSLVYENRDSSELVAHIDGMKLDSAQTDALIEGCSGSSRFLEPHEVSSKHISAPIIPFYHSGRRIVIHHKDSPLQLCCMGLRIHFGVSAKFVDTAGRPKLNIVVDIPESLCNILDECDKQAQKTSQESGSTS</sequence>
<dbReference type="STRING" id="4615.A0A199VVJ0"/>
<keyword evidence="1" id="KW-0540">Nuclease</keyword>
<dbReference type="EMBL" id="LSRQ01000801">
    <property type="protein sequence ID" value="OAY80715.1"/>
    <property type="molecule type" value="Genomic_DNA"/>
</dbReference>
<evidence type="ECO:0000256" key="2">
    <source>
        <dbReference type="ARBA" id="ARBA00022801"/>
    </source>
</evidence>
<feature type="domain" description="Exonuclease" evidence="4">
    <location>
        <begin position="15"/>
        <end position="197"/>
    </location>
</feature>
<dbReference type="SMART" id="SM00479">
    <property type="entry name" value="EXOIII"/>
    <property type="match status" value="1"/>
</dbReference>
<dbReference type="GO" id="GO:0003676">
    <property type="term" value="F:nucleic acid binding"/>
    <property type="evidence" value="ECO:0007669"/>
    <property type="project" value="InterPro"/>
</dbReference>
<proteinExistence type="predicted"/>
<dbReference type="GO" id="GO:0008408">
    <property type="term" value="F:3'-5' exonuclease activity"/>
    <property type="evidence" value="ECO:0007669"/>
    <property type="project" value="TreeGrafter"/>
</dbReference>
<evidence type="ECO:0000313" key="5">
    <source>
        <dbReference type="EMBL" id="OAY80715.1"/>
    </source>
</evidence>
<keyword evidence="3" id="KW-0269">Exonuclease</keyword>
<dbReference type="InterPro" id="IPR036397">
    <property type="entry name" value="RNaseH_sf"/>
</dbReference>
<evidence type="ECO:0000256" key="1">
    <source>
        <dbReference type="ARBA" id="ARBA00022722"/>
    </source>
</evidence>
<reference evidence="5 6" key="1">
    <citation type="journal article" date="2016" name="DNA Res.">
        <title>The draft genome of MD-2 pineapple using hybrid error correction of long reads.</title>
        <authorList>
            <person name="Redwan R.M."/>
            <person name="Saidin A."/>
            <person name="Kumar S.V."/>
        </authorList>
    </citation>
    <scope>NUCLEOTIDE SEQUENCE [LARGE SCALE GENOMIC DNA]</scope>
    <source>
        <strain evidence="6">cv. MD2</strain>
        <tissue evidence="5">Leaf</tissue>
    </source>
</reference>
<keyword evidence="2" id="KW-0378">Hydrolase</keyword>
<dbReference type="SUPFAM" id="SSF53098">
    <property type="entry name" value="Ribonuclease H-like"/>
    <property type="match status" value="1"/>
</dbReference>
<evidence type="ECO:0000313" key="6">
    <source>
        <dbReference type="Proteomes" id="UP000092600"/>
    </source>
</evidence>
<dbReference type="PANTHER" id="PTHR30231:SF4">
    <property type="entry name" value="PROTEIN NEN2"/>
    <property type="match status" value="1"/>
</dbReference>
<feature type="non-terminal residue" evidence="5">
    <location>
        <position position="306"/>
    </location>
</feature>
<name>A0A199VVJ0_ANACO</name>
<dbReference type="Proteomes" id="UP000092600">
    <property type="component" value="Unassembled WGS sequence"/>
</dbReference>
<evidence type="ECO:0000256" key="3">
    <source>
        <dbReference type="ARBA" id="ARBA00022839"/>
    </source>
</evidence>
<gene>
    <name evidence="5" type="ORF">ACMD2_19917</name>
</gene>
<organism evidence="5 6">
    <name type="scientific">Ananas comosus</name>
    <name type="common">Pineapple</name>
    <name type="synonym">Ananas ananas</name>
    <dbReference type="NCBI Taxonomy" id="4615"/>
    <lineage>
        <taxon>Eukaryota</taxon>
        <taxon>Viridiplantae</taxon>
        <taxon>Streptophyta</taxon>
        <taxon>Embryophyta</taxon>
        <taxon>Tracheophyta</taxon>
        <taxon>Spermatophyta</taxon>
        <taxon>Magnoliopsida</taxon>
        <taxon>Liliopsida</taxon>
        <taxon>Poales</taxon>
        <taxon>Bromeliaceae</taxon>
        <taxon>Bromelioideae</taxon>
        <taxon>Ananas</taxon>
    </lineage>
</organism>
<dbReference type="InterPro" id="IPR013520">
    <property type="entry name" value="Ribonucl_H"/>
</dbReference>
<protein>
    <submittedName>
        <fullName evidence="5">Protein NEN1</fullName>
    </submittedName>
</protein>
<accession>A0A199VVJ0</accession>